<feature type="compositionally biased region" description="Basic and acidic residues" evidence="1">
    <location>
        <begin position="114"/>
        <end position="128"/>
    </location>
</feature>
<evidence type="ECO:0000313" key="3">
    <source>
        <dbReference type="Proteomes" id="UP001189429"/>
    </source>
</evidence>
<dbReference type="Proteomes" id="UP001189429">
    <property type="component" value="Unassembled WGS sequence"/>
</dbReference>
<accession>A0ABN9SDB7</accession>
<feature type="non-terminal residue" evidence="2">
    <location>
        <position position="1"/>
    </location>
</feature>
<name>A0ABN9SDB7_9DINO</name>
<protein>
    <submittedName>
        <fullName evidence="2">Uncharacterized protein</fullName>
    </submittedName>
</protein>
<feature type="compositionally biased region" description="Pro residues" evidence="1">
    <location>
        <begin position="87"/>
        <end position="103"/>
    </location>
</feature>
<keyword evidence="3" id="KW-1185">Reference proteome</keyword>
<evidence type="ECO:0000313" key="2">
    <source>
        <dbReference type="EMBL" id="CAK0829855.1"/>
    </source>
</evidence>
<dbReference type="EMBL" id="CAUYUJ010010618">
    <property type="protein sequence ID" value="CAK0829855.1"/>
    <property type="molecule type" value="Genomic_DNA"/>
</dbReference>
<sequence>RPFSDFHEDQRQARERKRRELERLQEEQHQADMARAAEEQLFQQQNSKSRRRDDDDHLKMRQAQQAARDAEMSLREPRVHTQAAMQQPPPPGSGAGQPPPPAGRAPDGFGGRPRTTEWCKDFQEPAAA</sequence>
<feature type="non-terminal residue" evidence="2">
    <location>
        <position position="128"/>
    </location>
</feature>
<comment type="caution">
    <text evidence="2">The sequence shown here is derived from an EMBL/GenBank/DDBJ whole genome shotgun (WGS) entry which is preliminary data.</text>
</comment>
<proteinExistence type="predicted"/>
<gene>
    <name evidence="2" type="ORF">PCOR1329_LOCUS28660</name>
</gene>
<feature type="region of interest" description="Disordered" evidence="1">
    <location>
        <begin position="1"/>
        <end position="128"/>
    </location>
</feature>
<feature type="compositionally biased region" description="Basic and acidic residues" evidence="1">
    <location>
        <begin position="68"/>
        <end position="79"/>
    </location>
</feature>
<reference evidence="2" key="1">
    <citation type="submission" date="2023-10" db="EMBL/GenBank/DDBJ databases">
        <authorList>
            <person name="Chen Y."/>
            <person name="Shah S."/>
            <person name="Dougan E. K."/>
            <person name="Thang M."/>
            <person name="Chan C."/>
        </authorList>
    </citation>
    <scope>NUCLEOTIDE SEQUENCE [LARGE SCALE GENOMIC DNA]</scope>
</reference>
<feature type="compositionally biased region" description="Basic and acidic residues" evidence="1">
    <location>
        <begin position="1"/>
        <end position="38"/>
    </location>
</feature>
<evidence type="ECO:0000256" key="1">
    <source>
        <dbReference type="SAM" id="MobiDB-lite"/>
    </source>
</evidence>
<organism evidence="2 3">
    <name type="scientific">Prorocentrum cordatum</name>
    <dbReference type="NCBI Taxonomy" id="2364126"/>
    <lineage>
        <taxon>Eukaryota</taxon>
        <taxon>Sar</taxon>
        <taxon>Alveolata</taxon>
        <taxon>Dinophyceae</taxon>
        <taxon>Prorocentrales</taxon>
        <taxon>Prorocentraceae</taxon>
        <taxon>Prorocentrum</taxon>
    </lineage>
</organism>